<dbReference type="Pfam" id="PF04977">
    <property type="entry name" value="DivIC"/>
    <property type="match status" value="1"/>
</dbReference>
<evidence type="ECO:0008006" key="4">
    <source>
        <dbReference type="Google" id="ProtNLM"/>
    </source>
</evidence>
<evidence type="ECO:0000256" key="2">
    <source>
        <dbReference type="SAM" id="Phobius"/>
    </source>
</evidence>
<dbReference type="InterPro" id="IPR007060">
    <property type="entry name" value="FtsL/DivIC"/>
</dbReference>
<feature type="coiled-coil region" evidence="1">
    <location>
        <begin position="46"/>
        <end position="73"/>
    </location>
</feature>
<proteinExistence type="predicted"/>
<protein>
    <recommendedName>
        <fullName evidence="4">Septum formation initiator</fullName>
    </recommendedName>
</protein>
<evidence type="ECO:0000313" key="3">
    <source>
        <dbReference type="EMBL" id="SVB42801.1"/>
    </source>
</evidence>
<reference evidence="3" key="1">
    <citation type="submission" date="2018-05" db="EMBL/GenBank/DDBJ databases">
        <authorList>
            <person name="Lanie J.A."/>
            <person name="Ng W.-L."/>
            <person name="Kazmierczak K.M."/>
            <person name="Andrzejewski T.M."/>
            <person name="Davidsen T.M."/>
            <person name="Wayne K.J."/>
            <person name="Tettelin H."/>
            <person name="Glass J.I."/>
            <person name="Rusch D."/>
            <person name="Podicherti R."/>
            <person name="Tsui H.-C.T."/>
            <person name="Winkler M.E."/>
        </authorList>
    </citation>
    <scope>NUCLEOTIDE SEQUENCE</scope>
</reference>
<keyword evidence="1" id="KW-0175">Coiled coil</keyword>
<gene>
    <name evidence="3" type="ORF">METZ01_LOCUS195655</name>
</gene>
<feature type="transmembrane region" description="Helical" evidence="2">
    <location>
        <begin position="12"/>
        <end position="30"/>
    </location>
</feature>
<keyword evidence="2" id="KW-0472">Membrane</keyword>
<name>A0A382DYM0_9ZZZZ</name>
<keyword evidence="2" id="KW-1133">Transmembrane helix</keyword>
<dbReference type="AlphaFoldDB" id="A0A382DYM0"/>
<accession>A0A382DYM0</accession>
<sequence length="108" mass="12460">MRNQFQKYLNRSLRAILLAGLGLYLGYHFVQGEHGILAWMLTAQQIEFSSGELERLSNEREELEHRVRLLRSESLDPDLLEERARAVLNYGLKDDLILFVDADGDAMP</sequence>
<dbReference type="EMBL" id="UINC01041478">
    <property type="protein sequence ID" value="SVB42801.1"/>
    <property type="molecule type" value="Genomic_DNA"/>
</dbReference>
<organism evidence="3">
    <name type="scientific">marine metagenome</name>
    <dbReference type="NCBI Taxonomy" id="408172"/>
    <lineage>
        <taxon>unclassified sequences</taxon>
        <taxon>metagenomes</taxon>
        <taxon>ecological metagenomes</taxon>
    </lineage>
</organism>
<keyword evidence="2" id="KW-0812">Transmembrane</keyword>
<evidence type="ECO:0000256" key="1">
    <source>
        <dbReference type="SAM" id="Coils"/>
    </source>
</evidence>